<dbReference type="Proteomes" id="UP000054485">
    <property type="component" value="Unassembled WGS sequence"/>
</dbReference>
<keyword evidence="2" id="KW-1185">Reference proteome</keyword>
<feature type="non-terminal residue" evidence="1">
    <location>
        <position position="1"/>
    </location>
</feature>
<dbReference type="InParanoid" id="A0A0C9Z958"/>
<dbReference type="OrthoDB" id="2664062at2759"/>
<dbReference type="AlphaFoldDB" id="A0A0C9Z958"/>
<name>A0A0C9Z958_9AGAM</name>
<reference evidence="1 2" key="1">
    <citation type="submission" date="2014-04" db="EMBL/GenBank/DDBJ databases">
        <authorList>
            <consortium name="DOE Joint Genome Institute"/>
            <person name="Kuo A."/>
            <person name="Ruytinx J."/>
            <person name="Rineau F."/>
            <person name="Colpaert J."/>
            <person name="Kohler A."/>
            <person name="Nagy L.G."/>
            <person name="Floudas D."/>
            <person name="Copeland A."/>
            <person name="Barry K.W."/>
            <person name="Cichocki N."/>
            <person name="Veneault-Fourrey C."/>
            <person name="LaButti K."/>
            <person name="Lindquist E.A."/>
            <person name="Lipzen A."/>
            <person name="Lundell T."/>
            <person name="Morin E."/>
            <person name="Murat C."/>
            <person name="Sun H."/>
            <person name="Tunlid A."/>
            <person name="Henrissat B."/>
            <person name="Grigoriev I.V."/>
            <person name="Hibbett D.S."/>
            <person name="Martin F."/>
            <person name="Nordberg H.P."/>
            <person name="Cantor M.N."/>
            <person name="Hua S.X."/>
        </authorList>
    </citation>
    <scope>NUCLEOTIDE SEQUENCE [LARGE SCALE GENOMIC DNA]</scope>
    <source>
        <strain evidence="1 2">UH-Slu-Lm8-n1</strain>
    </source>
</reference>
<dbReference type="EMBL" id="KN835828">
    <property type="protein sequence ID" value="KIK33995.1"/>
    <property type="molecule type" value="Genomic_DNA"/>
</dbReference>
<evidence type="ECO:0000313" key="1">
    <source>
        <dbReference type="EMBL" id="KIK33995.1"/>
    </source>
</evidence>
<reference evidence="2" key="2">
    <citation type="submission" date="2015-01" db="EMBL/GenBank/DDBJ databases">
        <title>Evolutionary Origins and Diversification of the Mycorrhizal Mutualists.</title>
        <authorList>
            <consortium name="DOE Joint Genome Institute"/>
            <consortium name="Mycorrhizal Genomics Consortium"/>
            <person name="Kohler A."/>
            <person name="Kuo A."/>
            <person name="Nagy L.G."/>
            <person name="Floudas D."/>
            <person name="Copeland A."/>
            <person name="Barry K.W."/>
            <person name="Cichocki N."/>
            <person name="Veneault-Fourrey C."/>
            <person name="LaButti K."/>
            <person name="Lindquist E.A."/>
            <person name="Lipzen A."/>
            <person name="Lundell T."/>
            <person name="Morin E."/>
            <person name="Murat C."/>
            <person name="Riley R."/>
            <person name="Ohm R."/>
            <person name="Sun H."/>
            <person name="Tunlid A."/>
            <person name="Henrissat B."/>
            <person name="Grigoriev I.V."/>
            <person name="Hibbett D.S."/>
            <person name="Martin F."/>
        </authorList>
    </citation>
    <scope>NUCLEOTIDE SEQUENCE [LARGE SCALE GENOMIC DNA]</scope>
    <source>
        <strain evidence="2">UH-Slu-Lm8-n1</strain>
    </source>
</reference>
<evidence type="ECO:0000313" key="2">
    <source>
        <dbReference type="Proteomes" id="UP000054485"/>
    </source>
</evidence>
<sequence>GPLPWLMSKEFALTFLMHHTVLKVSPSFMGGRLHKRFISTTCPDPFCGANGPAPENCVAGFCMSNGTEAMIQHYHIPAHNLSPAPPCKKNQRCLILNGEHCGAILTIAKCNIKKNTVEMFSVPGTTNTALVTLRFNQICLVEPSSTITH</sequence>
<proteinExistence type="predicted"/>
<accession>A0A0C9Z958</accession>
<organism evidence="1 2">
    <name type="scientific">Suillus luteus UH-Slu-Lm8-n1</name>
    <dbReference type="NCBI Taxonomy" id="930992"/>
    <lineage>
        <taxon>Eukaryota</taxon>
        <taxon>Fungi</taxon>
        <taxon>Dikarya</taxon>
        <taxon>Basidiomycota</taxon>
        <taxon>Agaricomycotina</taxon>
        <taxon>Agaricomycetes</taxon>
        <taxon>Agaricomycetidae</taxon>
        <taxon>Boletales</taxon>
        <taxon>Suillineae</taxon>
        <taxon>Suillaceae</taxon>
        <taxon>Suillus</taxon>
    </lineage>
</organism>
<protein>
    <submittedName>
        <fullName evidence="1">Uncharacterized protein</fullName>
    </submittedName>
</protein>
<dbReference type="HOGENOM" id="CLU_136366_0_0_1"/>
<gene>
    <name evidence="1" type="ORF">CY34DRAFT_98699</name>
</gene>